<feature type="region of interest" description="Disordered" evidence="4">
    <location>
        <begin position="533"/>
        <end position="592"/>
    </location>
</feature>
<feature type="compositionally biased region" description="Polar residues" evidence="4">
    <location>
        <begin position="199"/>
        <end position="211"/>
    </location>
</feature>
<feature type="compositionally biased region" description="Basic and acidic residues" evidence="4">
    <location>
        <begin position="328"/>
        <end position="351"/>
    </location>
</feature>
<dbReference type="GeneID" id="37017961"/>
<dbReference type="Proteomes" id="UP000245771">
    <property type="component" value="Unassembled WGS sequence"/>
</dbReference>
<feature type="region of interest" description="Disordered" evidence="4">
    <location>
        <begin position="1"/>
        <end position="107"/>
    </location>
</feature>
<evidence type="ECO:0000259" key="5">
    <source>
        <dbReference type="Pfam" id="PF02731"/>
    </source>
</evidence>
<feature type="compositionally biased region" description="Basic and acidic residues" evidence="4">
    <location>
        <begin position="408"/>
        <end position="427"/>
    </location>
</feature>
<comment type="similarity">
    <text evidence="1 3">Belongs to the SNW family.</text>
</comment>
<dbReference type="OrthoDB" id="666364at2759"/>
<protein>
    <recommendedName>
        <fullName evidence="2 3">Pre-mRNA-processing protein 45</fullName>
    </recommendedName>
</protein>
<dbReference type="RefSeq" id="XP_025355891.1">
    <property type="nucleotide sequence ID" value="XM_025496180.1"/>
</dbReference>
<feature type="compositionally biased region" description="Acidic residues" evidence="4">
    <location>
        <begin position="396"/>
        <end position="407"/>
    </location>
</feature>
<feature type="region of interest" description="Disordered" evidence="4">
    <location>
        <begin position="323"/>
        <end position="437"/>
    </location>
</feature>
<dbReference type="PANTHER" id="PTHR12096">
    <property type="entry name" value="NUCLEAR PROTEIN SKIP-RELATED"/>
    <property type="match status" value="1"/>
</dbReference>
<evidence type="ECO:0000256" key="2">
    <source>
        <dbReference type="ARBA" id="ARBA00022160"/>
    </source>
</evidence>
<proteinExistence type="inferred from homology"/>
<keyword evidence="3" id="KW-0747">Spliceosome</keyword>
<dbReference type="STRING" id="1280837.A0A316VD60"/>
<feature type="domain" description="SKI-interacting protein SKIP SNW" evidence="5">
    <location>
        <begin position="192"/>
        <end position="350"/>
    </location>
</feature>
<keyword evidence="3" id="KW-0507">mRNA processing</keyword>
<dbReference type="GO" id="GO:0005681">
    <property type="term" value="C:spliceosomal complex"/>
    <property type="evidence" value="ECO:0007669"/>
    <property type="project" value="UniProtKB-UniRule"/>
</dbReference>
<dbReference type="InterPro" id="IPR017862">
    <property type="entry name" value="SKI-int_prot_SKIP"/>
</dbReference>
<evidence type="ECO:0000256" key="4">
    <source>
        <dbReference type="SAM" id="MobiDB-lite"/>
    </source>
</evidence>
<dbReference type="Pfam" id="PF02731">
    <property type="entry name" value="SKIP_SNW"/>
    <property type="match status" value="1"/>
</dbReference>
<evidence type="ECO:0000256" key="3">
    <source>
        <dbReference type="RuleBase" id="RU367140"/>
    </source>
</evidence>
<dbReference type="InterPro" id="IPR004015">
    <property type="entry name" value="SKI-int_prot_SKIP_SNW-dom"/>
</dbReference>
<evidence type="ECO:0000313" key="6">
    <source>
        <dbReference type="EMBL" id="PWN35589.1"/>
    </source>
</evidence>
<reference evidence="6 7" key="1">
    <citation type="journal article" date="2018" name="Mol. Biol. Evol.">
        <title>Broad Genomic Sampling Reveals a Smut Pathogenic Ancestry of the Fungal Clade Ustilaginomycotina.</title>
        <authorList>
            <person name="Kijpornyongpan T."/>
            <person name="Mondo S.J."/>
            <person name="Barry K."/>
            <person name="Sandor L."/>
            <person name="Lee J."/>
            <person name="Lipzen A."/>
            <person name="Pangilinan J."/>
            <person name="LaButti K."/>
            <person name="Hainaut M."/>
            <person name="Henrissat B."/>
            <person name="Grigoriev I.V."/>
            <person name="Spatafora J.W."/>
            <person name="Aime M.C."/>
        </authorList>
    </citation>
    <scope>NUCLEOTIDE SEQUENCE [LARGE SCALE GENOMIC DNA]</scope>
    <source>
        <strain evidence="6 7">MCA 3882</strain>
    </source>
</reference>
<dbReference type="FunCoup" id="A0A316VD60">
    <property type="interactions" value="725"/>
</dbReference>
<feature type="compositionally biased region" description="Basic and acidic residues" evidence="4">
    <location>
        <begin position="365"/>
        <end position="377"/>
    </location>
</feature>
<feature type="compositionally biased region" description="Polar residues" evidence="4">
    <location>
        <begin position="26"/>
        <end position="50"/>
    </location>
</feature>
<dbReference type="AlphaFoldDB" id="A0A316VD60"/>
<keyword evidence="3" id="KW-0539">Nucleus</keyword>
<feature type="region of interest" description="Disordered" evidence="4">
    <location>
        <begin position="119"/>
        <end position="259"/>
    </location>
</feature>
<feature type="compositionally biased region" description="Basic and acidic residues" evidence="4">
    <location>
        <begin position="128"/>
        <end position="167"/>
    </location>
</feature>
<evidence type="ECO:0000313" key="7">
    <source>
        <dbReference type="Proteomes" id="UP000245771"/>
    </source>
</evidence>
<dbReference type="GO" id="GO:0000398">
    <property type="term" value="P:mRNA splicing, via spliceosome"/>
    <property type="evidence" value="ECO:0007669"/>
    <property type="project" value="InterPro"/>
</dbReference>
<keyword evidence="7" id="KW-1185">Reference proteome</keyword>
<comment type="subcellular location">
    <subcellularLocation>
        <location evidence="3">Nucleus</location>
    </subcellularLocation>
</comment>
<organism evidence="6 7">
    <name type="scientific">Meira miltonrushii</name>
    <dbReference type="NCBI Taxonomy" id="1280837"/>
    <lineage>
        <taxon>Eukaryota</taxon>
        <taxon>Fungi</taxon>
        <taxon>Dikarya</taxon>
        <taxon>Basidiomycota</taxon>
        <taxon>Ustilaginomycotina</taxon>
        <taxon>Exobasidiomycetes</taxon>
        <taxon>Exobasidiales</taxon>
        <taxon>Brachybasidiaceae</taxon>
        <taxon>Meira</taxon>
    </lineage>
</organism>
<gene>
    <name evidence="6" type="ORF">FA14DRAFT_116530</name>
</gene>
<accession>A0A316VD60</accession>
<comment type="subunit">
    <text evidence="3">Associated with the spliceosome.</text>
</comment>
<dbReference type="InParanoid" id="A0A316VD60"/>
<dbReference type="EMBL" id="KZ819603">
    <property type="protein sequence ID" value="PWN35589.1"/>
    <property type="molecule type" value="Genomic_DNA"/>
</dbReference>
<evidence type="ECO:0000256" key="1">
    <source>
        <dbReference type="ARBA" id="ARBA00010197"/>
    </source>
</evidence>
<name>A0A316VD60_9BASI</name>
<feature type="non-terminal residue" evidence="6">
    <location>
        <position position="592"/>
    </location>
</feature>
<keyword evidence="3" id="KW-0508">mRNA splicing</keyword>
<feature type="compositionally biased region" description="Polar residues" evidence="4">
    <location>
        <begin position="1"/>
        <end position="10"/>
    </location>
</feature>
<comment type="function">
    <text evidence="3">Involved in pre-mRNA splicing.</text>
</comment>
<sequence length="592" mass="65271">MSAATLSSLLPTPRYSSVAEDDAEQSNKGQSQNEEVAAGPSNSSALSTRIPTYGNRAGWRPKTAEDFGNGGAYPECHIAQYPRDMGRKGKSNGRSGGSLTLQVDGEGNVRYDAIVHQGRSEGQLVQSQHKDLIPLRERGDEKDARRDMQRPSEEDVRATTERTRAALEKLTQGKIKSASSRAGAGQKPGESTYLRYTPGHQQGNADGSNQRIIKMTEQAEDPLAPPRWKFKKIPQGPPSPPAPVLRSPPRKATVQEQKDWMIPPCISNWKNNKGYTIPLDKRLAADGRGLQDIQINDGFAKFSEALNSADRHAREEVRQRALMQQKLSAKEKAAREDHLRQLAQRARDERSGMSSVAPSTVGDDDSSRLGADFDRGSRSGSTSAGLGAAMAGYGSDSDDSDSEDEEAARERDRLREERKREREREMRMSNMGTEQRARLLAREENRDISEKVALGLAKPTSSSDQIDSRLFNQEQLSGTFGDDESYNAYDKPLFSGAEAAAAMYRRPAGKGGADDIYANADAVEEETMKNDRFGLGKTKGFQGSEFQEQRSGPVQFEKDTSDPFSIDQFLDEAKRGTKRSGMEDPNASKRRR</sequence>